<dbReference type="Proteomes" id="UP000557307">
    <property type="component" value="Unassembled WGS sequence"/>
</dbReference>
<evidence type="ECO:0000313" key="4">
    <source>
        <dbReference type="EMBL" id="MBB5287238.1"/>
    </source>
</evidence>
<dbReference type="Pfam" id="PF15979">
    <property type="entry name" value="Glyco_hydro_115"/>
    <property type="match status" value="1"/>
</dbReference>
<dbReference type="PANTHER" id="PTHR37842:SF2">
    <property type="entry name" value="GYLCOSYL HYDROLASE 115 C-TERMINAL DOMAIN-CONTAINING PROTEIN"/>
    <property type="match status" value="1"/>
</dbReference>
<dbReference type="InterPro" id="IPR042301">
    <property type="entry name" value="GH115_sf"/>
</dbReference>
<feature type="chain" id="PRO_5032319392" evidence="3">
    <location>
        <begin position="21"/>
        <end position="712"/>
    </location>
</feature>
<dbReference type="InterPro" id="IPR031924">
    <property type="entry name" value="GH115"/>
</dbReference>
<keyword evidence="1" id="KW-0378">Hydrolase</keyword>
<dbReference type="EMBL" id="JACHGF010000015">
    <property type="protein sequence ID" value="MBB5287238.1"/>
    <property type="molecule type" value="Genomic_DNA"/>
</dbReference>
<dbReference type="Gene3D" id="3.20.20.520">
    <property type="entry name" value="Glycosyl hydrolase family 115"/>
    <property type="match status" value="1"/>
</dbReference>
<dbReference type="GO" id="GO:0016787">
    <property type="term" value="F:hydrolase activity"/>
    <property type="evidence" value="ECO:0007669"/>
    <property type="project" value="UniProtKB-KW"/>
</dbReference>
<feature type="compositionally biased region" description="Polar residues" evidence="2">
    <location>
        <begin position="561"/>
        <end position="574"/>
    </location>
</feature>
<name>A0A840U4I4_9BACT</name>
<dbReference type="Gene3D" id="3.30.379.10">
    <property type="entry name" value="Chitobiase/beta-hexosaminidase domain 2-like"/>
    <property type="match status" value="1"/>
</dbReference>
<feature type="region of interest" description="Disordered" evidence="2">
    <location>
        <begin position="557"/>
        <end position="577"/>
    </location>
</feature>
<proteinExistence type="predicted"/>
<dbReference type="SUPFAM" id="SSF55545">
    <property type="entry name" value="beta-N-acetylhexosaminidase-like domain"/>
    <property type="match status" value="1"/>
</dbReference>
<sequence>MRTLYLLIGFLTTLQVPVWAQSAAKSPFTLVGTAQQAVVVLPATEPACVRLAVQGLVSDVAKITGKTLRVVPDEKNLSGQPTLTVGTWGRSDAVLQKHGKETAALRGQWEAYQVRSSDKNLLIAGSDERATMFGIYHFLEKYLGVDPLYFWSDRAPEPRQILQWDDVAISQSTPSFRYRGWFINDEDLLTEWYESGGVRRLDYPYYGQVVNPAIMKQVVEALVRLRMNLIIPASFIDIRNPAEAALVQEAARRGVFLSMHHVEPMGVSAFTFFNYWQEKTGEKPLFSFYSSRQKLEEVWRVYAQEWAKYPNVIWQIGLRGIADRPMWMADPGISQSDADRGKLISEAMRVQRAMIQEVDQRPNPPITTTLWAEGSTLNQAGYLDIPKNVTVVFSDNSPGWKWQKDFHETPRRPEHTYGVYYHHQLWGAGPHLAQGIPPQHTYAVFRQAHQKQSTHYAILNVSNVREFQLGLAASGEMLYDFEKFEPGTFTQTWMQERYGSQTAAARQAYQTYFAGFVLHDRQQVPMLLDGQTRSFALGLLKKIDLQLTDPVKYQEAETKARQATTESTWGQTSLGDAHPKPANDQELLEKVLRQHQGHTQALRQAEALLPKLEAKQQAFLKTNLISQIQIMLGLEEWLVAILRAKKGLDEGHKAQAQKYLKEATDAFTRMKTGQALNVTDGKWQHWYRGEKKMNLKNAEQLTQSTYQLISQQ</sequence>
<dbReference type="InterPro" id="IPR029018">
    <property type="entry name" value="Hex-like_dom2"/>
</dbReference>
<reference evidence="4 5" key="1">
    <citation type="submission" date="2020-08" db="EMBL/GenBank/DDBJ databases">
        <title>Genomic Encyclopedia of Type Strains, Phase IV (KMG-IV): sequencing the most valuable type-strain genomes for metagenomic binning, comparative biology and taxonomic classification.</title>
        <authorList>
            <person name="Goeker M."/>
        </authorList>
    </citation>
    <scope>NUCLEOTIDE SEQUENCE [LARGE SCALE GENOMIC DNA]</scope>
    <source>
        <strain evidence="4 5">DSM 105074</strain>
    </source>
</reference>
<evidence type="ECO:0000256" key="3">
    <source>
        <dbReference type="SAM" id="SignalP"/>
    </source>
</evidence>
<feature type="signal peptide" evidence="3">
    <location>
        <begin position="1"/>
        <end position="20"/>
    </location>
</feature>
<dbReference type="RefSeq" id="WP_184179140.1">
    <property type="nucleotide sequence ID" value="NZ_JACHGF010000015.1"/>
</dbReference>
<dbReference type="PANTHER" id="PTHR37842">
    <property type="match status" value="1"/>
</dbReference>
<gene>
    <name evidence="4" type="ORF">HNQ92_005401</name>
</gene>
<organism evidence="4 5">
    <name type="scientific">Rhabdobacter roseus</name>
    <dbReference type="NCBI Taxonomy" id="1655419"/>
    <lineage>
        <taxon>Bacteria</taxon>
        <taxon>Pseudomonadati</taxon>
        <taxon>Bacteroidota</taxon>
        <taxon>Cytophagia</taxon>
        <taxon>Cytophagales</taxon>
        <taxon>Cytophagaceae</taxon>
        <taxon>Rhabdobacter</taxon>
    </lineage>
</organism>
<evidence type="ECO:0000256" key="2">
    <source>
        <dbReference type="SAM" id="MobiDB-lite"/>
    </source>
</evidence>
<evidence type="ECO:0000313" key="5">
    <source>
        <dbReference type="Proteomes" id="UP000557307"/>
    </source>
</evidence>
<keyword evidence="3" id="KW-0732">Signal</keyword>
<accession>A0A840U4I4</accession>
<dbReference type="AlphaFoldDB" id="A0A840U4I4"/>
<protein>
    <submittedName>
        <fullName evidence="4">Uncharacterized protein</fullName>
    </submittedName>
</protein>
<keyword evidence="5" id="KW-1185">Reference proteome</keyword>
<dbReference type="GO" id="GO:0005975">
    <property type="term" value="P:carbohydrate metabolic process"/>
    <property type="evidence" value="ECO:0007669"/>
    <property type="project" value="UniProtKB-ARBA"/>
</dbReference>
<comment type="caution">
    <text evidence="4">The sequence shown here is derived from an EMBL/GenBank/DDBJ whole genome shotgun (WGS) entry which is preliminary data.</text>
</comment>
<evidence type="ECO:0000256" key="1">
    <source>
        <dbReference type="ARBA" id="ARBA00022801"/>
    </source>
</evidence>